<sequence>MFWKTIVGVVGLTLLTIGGVRAEDAQTTKNGAGLDCRYEQSDGETSGSAFPSDDVFRPLMADPKQPQFFATYQSVQRREPTSTVKGIGKSVNVGSVGFGENFGFYTKRQGCNGWQVGLLAGVFSQFNLDAPSSDLINTDYIVGIPVTWRRGDWSTRVRLYHQSSHVGDEFLLENPAFNRVNLSFEEVEAILSYDHRWVRVYAGGGYLLHREPAVLDRNHVQWGMELRGPTIDAPFLERGIPGLRLTPVLGADFKTFEELHWIINSHVVGGFEWSRPGATRRFRFLVNYYRGFYPYGQFFNEKVESVGFGFYLAF</sequence>
<organism evidence="1 2">
    <name type="scientific">Nitrospira defluvii</name>
    <dbReference type="NCBI Taxonomy" id="330214"/>
    <lineage>
        <taxon>Bacteria</taxon>
        <taxon>Pseudomonadati</taxon>
        <taxon>Nitrospirota</taxon>
        <taxon>Nitrospiria</taxon>
        <taxon>Nitrospirales</taxon>
        <taxon>Nitrospiraceae</taxon>
        <taxon>Nitrospira</taxon>
    </lineage>
</organism>
<accession>A0ABN7LNZ9</accession>
<name>A0ABN7LNZ9_9BACT</name>
<dbReference type="EMBL" id="CAJNBJ010000016">
    <property type="protein sequence ID" value="CAE6761522.1"/>
    <property type="molecule type" value="Genomic_DNA"/>
</dbReference>
<evidence type="ECO:0000313" key="2">
    <source>
        <dbReference type="Proteomes" id="UP000675880"/>
    </source>
</evidence>
<dbReference type="Proteomes" id="UP000675880">
    <property type="component" value="Unassembled WGS sequence"/>
</dbReference>
<comment type="caution">
    <text evidence="1">The sequence shown here is derived from an EMBL/GenBank/DDBJ whole genome shotgun (WGS) entry which is preliminary data.</text>
</comment>
<gene>
    <name evidence="1" type="ORF">NSPZN2_30668</name>
</gene>
<evidence type="ECO:0008006" key="3">
    <source>
        <dbReference type="Google" id="ProtNLM"/>
    </source>
</evidence>
<protein>
    <recommendedName>
        <fullName evidence="3">DUF1207 domain-containing protein</fullName>
    </recommendedName>
</protein>
<dbReference type="InterPro" id="IPR009599">
    <property type="entry name" value="DUF1207"/>
</dbReference>
<proteinExistence type="predicted"/>
<evidence type="ECO:0000313" key="1">
    <source>
        <dbReference type="EMBL" id="CAE6761522.1"/>
    </source>
</evidence>
<dbReference type="Pfam" id="PF06727">
    <property type="entry name" value="DUF1207"/>
    <property type="match status" value="1"/>
</dbReference>
<reference evidence="1 2" key="1">
    <citation type="submission" date="2021-02" db="EMBL/GenBank/DDBJ databases">
        <authorList>
            <person name="Han P."/>
        </authorList>
    </citation>
    <scope>NUCLEOTIDE SEQUENCE [LARGE SCALE GENOMIC DNA]</scope>
    <source>
        <strain evidence="1">Candidatus Nitrospira sp. ZN2</strain>
    </source>
</reference>
<keyword evidence="2" id="KW-1185">Reference proteome</keyword>